<reference evidence="2" key="1">
    <citation type="submission" date="2016-10" db="EMBL/GenBank/DDBJ databases">
        <authorList>
            <person name="Varghese N."/>
            <person name="Submissions S."/>
        </authorList>
    </citation>
    <scope>NUCLEOTIDE SEQUENCE [LARGE SCALE GENOMIC DNA]</scope>
    <source>
        <strain evidence="2">Gh-48</strain>
    </source>
</reference>
<dbReference type="OrthoDB" id="799728at2"/>
<gene>
    <name evidence="1" type="ORF">SAMN05192574_11843</name>
</gene>
<name>A0A1H8U6E3_9SPHI</name>
<protein>
    <submittedName>
        <fullName evidence="1">Uncharacterized protein</fullName>
    </submittedName>
</protein>
<evidence type="ECO:0000313" key="2">
    <source>
        <dbReference type="Proteomes" id="UP000198942"/>
    </source>
</evidence>
<organism evidence="1 2">
    <name type="scientific">Mucilaginibacter gossypiicola</name>
    <dbReference type="NCBI Taxonomy" id="551995"/>
    <lineage>
        <taxon>Bacteria</taxon>
        <taxon>Pseudomonadati</taxon>
        <taxon>Bacteroidota</taxon>
        <taxon>Sphingobacteriia</taxon>
        <taxon>Sphingobacteriales</taxon>
        <taxon>Sphingobacteriaceae</taxon>
        <taxon>Mucilaginibacter</taxon>
    </lineage>
</organism>
<accession>A0A1H8U6E3</accession>
<dbReference type="Proteomes" id="UP000198942">
    <property type="component" value="Unassembled WGS sequence"/>
</dbReference>
<dbReference type="STRING" id="551995.SAMN05192574_11843"/>
<dbReference type="EMBL" id="FOCL01000018">
    <property type="protein sequence ID" value="SEO98731.1"/>
    <property type="molecule type" value="Genomic_DNA"/>
</dbReference>
<keyword evidence="2" id="KW-1185">Reference proteome</keyword>
<dbReference type="RefSeq" id="WP_091221002.1">
    <property type="nucleotide sequence ID" value="NZ_FOCL01000018.1"/>
</dbReference>
<proteinExistence type="predicted"/>
<dbReference type="AlphaFoldDB" id="A0A1H8U6E3"/>
<evidence type="ECO:0000313" key="1">
    <source>
        <dbReference type="EMBL" id="SEO98731.1"/>
    </source>
</evidence>
<sequence length="104" mass="12691">MKTILRFEFDFQFFYPEYNGPRNIIMENPLHIPQTGDPVNFKIKDYFEDKKVIRKFEDLEDGNVFYAQRLQTTYGEETIEVIVVIYEEKIFKEIFPQYIRDSLF</sequence>